<dbReference type="RefSeq" id="WP_046954981.1">
    <property type="nucleotide sequence ID" value="NZ_LCYI01000020.1"/>
</dbReference>
<evidence type="ECO:0000259" key="1">
    <source>
        <dbReference type="Pfam" id="PF09508"/>
    </source>
</evidence>
<dbReference type="InterPro" id="IPR035363">
    <property type="entry name" value="LBP_M"/>
</dbReference>
<name>A0A0G8EZG4_BACCE</name>
<dbReference type="EMBL" id="LCYI01000020">
    <property type="protein sequence ID" value="KLA29713.1"/>
    <property type="molecule type" value="Genomic_DNA"/>
</dbReference>
<dbReference type="InterPro" id="IPR013780">
    <property type="entry name" value="Glyco_hydro_b"/>
</dbReference>
<accession>A0A0G8EZG4</accession>
<feature type="domain" description="Lacto-N-biose phosphorylase-like N-terminal TIM barrel" evidence="1">
    <location>
        <begin position="6"/>
        <end position="437"/>
    </location>
</feature>
<evidence type="ECO:0000259" key="3">
    <source>
        <dbReference type="Pfam" id="PF17386"/>
    </source>
</evidence>
<dbReference type="Gene3D" id="3.20.20.80">
    <property type="entry name" value="Glycosidases"/>
    <property type="match status" value="1"/>
</dbReference>
<feature type="domain" description="Lacto-N-biose phosphorylase C-terminal" evidence="3">
    <location>
        <begin position="665"/>
        <end position="716"/>
    </location>
</feature>
<sequence length="723" mass="83008">MKKKKGRVTLPSEENFLKETKELMERWGADAIRDSDGTKLDDDIKQLDAKIYTTYFVARAHNEFAEKHMDECQQLYLMSLFNTALTNTLEIDFMKGYFEEQLKPDYVHNPKKYWEVIDRTTGEVVDVNDWEVNEEQNRVLITKAIPWHEYTVSFLVYAIWDPTQMYNHITNNWGDKPHDIPFDVRQPHSNEFMKNYLKQWLTENPDTDVVRFTTFFYHFTLVFNNLGKEKFVDWFGYGASVSVAALDAFQKEKGYRLRPEDIVDQGYYNTAFRIPTPAFLDYIDFVHKFVAEAAKKLVDIVHESGKEAMMFLGDNWIGTEPYGKYFENIGLDAVVGSVGGGATLRMIADIPHVRYTEGRFLPYFFPDTFYEGNNPTIEANENWLTARRALLRNPVDRIGYGGYLSLAYQFPEFISYIEKVTEEFREIHDTIKGVQPYSGLKVAILNSWGKLRTWQTHMVAHALWYKQIYSYLGVLESLSGAAVEVSFISFDDVINDGIPADIDVIINAGDVGTAFSGGANWINEKLVTTIRAWMYNGGGFIGIGEPTAYQHEGHYFQLANVLGVDKELGFSLSTDKYFINPVENHFISADSTQFDFGEGMKNIYALSEKTEIIEYSNGEVHLSSHPFGEGRAVYIAGLPYSEENTRLLMRALYYAAHKEGEFQKYHASNIYCEVHAYPSIQKMVIVNNSMIEQKTVVYDGQGNRKEVTLAPSEIRWEDVSNEG</sequence>
<feature type="domain" description="Lacto-N-biose phosphorylase central" evidence="2">
    <location>
        <begin position="441"/>
        <end position="659"/>
    </location>
</feature>
<reference evidence="4 5" key="1">
    <citation type="submission" date="2015-04" db="EMBL/GenBank/DDBJ databases">
        <title>Draft Genome Sequences of Eight Spore-Forming Food Isolates of Bacillus cereus Genome sequencing.</title>
        <authorList>
            <person name="Krawcyk A.O."/>
            <person name="de Jong A."/>
            <person name="Eijlander R.T."/>
            <person name="Berendsen E.M."/>
            <person name="Holsappel S."/>
            <person name="Wells-Bennik M."/>
            <person name="Kuipers O.P."/>
        </authorList>
    </citation>
    <scope>NUCLEOTIDE SEQUENCE [LARGE SCALE GENOMIC DNA]</scope>
    <source>
        <strain evidence="4 5">B4077</strain>
    </source>
</reference>
<dbReference type="Gene3D" id="2.60.40.1180">
    <property type="entry name" value="Golgi alpha-mannosidase II"/>
    <property type="match status" value="1"/>
</dbReference>
<evidence type="ECO:0000313" key="4">
    <source>
        <dbReference type="EMBL" id="KLA29713.1"/>
    </source>
</evidence>
<gene>
    <name evidence="4" type="ORF">B4077_1456</name>
</gene>
<evidence type="ECO:0000259" key="2">
    <source>
        <dbReference type="Pfam" id="PF17385"/>
    </source>
</evidence>
<dbReference type="EC" id="2.4.1.211" evidence="4"/>
<keyword evidence="4" id="KW-0808">Transferase</keyword>
<evidence type="ECO:0000313" key="5">
    <source>
        <dbReference type="Proteomes" id="UP000035214"/>
    </source>
</evidence>
<dbReference type="InterPro" id="IPR029062">
    <property type="entry name" value="Class_I_gatase-like"/>
</dbReference>
<dbReference type="InterPro" id="IPR035356">
    <property type="entry name" value="LBP_C"/>
</dbReference>
<protein>
    <submittedName>
        <fullName evidence="4">Lacto-N-biose phosphorylase</fullName>
        <ecNumber evidence="4">2.4.1.211</ecNumber>
    </submittedName>
</protein>
<comment type="caution">
    <text evidence="4">The sequence shown here is derived from an EMBL/GenBank/DDBJ whole genome shotgun (WGS) entry which is preliminary data.</text>
</comment>
<dbReference type="Gene3D" id="3.40.50.880">
    <property type="match status" value="1"/>
</dbReference>
<dbReference type="GO" id="GO:0004645">
    <property type="term" value="F:1,4-alpha-oligoglucan phosphorylase activity"/>
    <property type="evidence" value="ECO:0007669"/>
    <property type="project" value="InterPro"/>
</dbReference>
<dbReference type="InterPro" id="IPR013783">
    <property type="entry name" value="Ig-like_fold"/>
</dbReference>
<dbReference type="SUPFAM" id="SSF52317">
    <property type="entry name" value="Class I glutamine amidotransferase-like"/>
    <property type="match status" value="1"/>
</dbReference>
<dbReference type="InterPro" id="IPR012711">
    <property type="entry name" value="Lacto-N-biose_phosphorylase"/>
</dbReference>
<dbReference type="Proteomes" id="UP000035214">
    <property type="component" value="Unassembled WGS sequence"/>
</dbReference>
<dbReference type="GO" id="GO:0050500">
    <property type="term" value="F:1,3-beta-galactosyl-N-acetylhexosamine phosphorylase activity"/>
    <property type="evidence" value="ECO:0007669"/>
    <property type="project" value="UniProtKB-EC"/>
</dbReference>
<dbReference type="PATRIC" id="fig|1396.428.peg.3873"/>
<dbReference type="InterPro" id="IPR035080">
    <property type="entry name" value="Lact_bio_phlase-like_N"/>
</dbReference>
<dbReference type="Pfam" id="PF17386">
    <property type="entry name" value="LBP_C"/>
    <property type="match status" value="1"/>
</dbReference>
<dbReference type="Pfam" id="PF17385">
    <property type="entry name" value="LBP_M"/>
    <property type="match status" value="1"/>
</dbReference>
<organism evidence="4 5">
    <name type="scientific">Bacillus cereus</name>
    <dbReference type="NCBI Taxonomy" id="1396"/>
    <lineage>
        <taxon>Bacteria</taxon>
        <taxon>Bacillati</taxon>
        <taxon>Bacillota</taxon>
        <taxon>Bacilli</taxon>
        <taxon>Bacillales</taxon>
        <taxon>Bacillaceae</taxon>
        <taxon>Bacillus</taxon>
        <taxon>Bacillus cereus group</taxon>
    </lineage>
</organism>
<keyword evidence="4" id="KW-0328">Glycosyltransferase</keyword>
<dbReference type="NCBIfam" id="TIGR02336">
    <property type="entry name" value="1,3-beta-galactosyl-N-acetylhexosamine phosphorylase"/>
    <property type="match status" value="1"/>
</dbReference>
<dbReference type="Gene3D" id="2.60.40.10">
    <property type="entry name" value="Immunoglobulins"/>
    <property type="match status" value="1"/>
</dbReference>
<dbReference type="AlphaFoldDB" id="A0A0G8EZG4"/>
<proteinExistence type="predicted"/>
<dbReference type="Pfam" id="PF09508">
    <property type="entry name" value="Lact_bio_phlase"/>
    <property type="match status" value="1"/>
</dbReference>